<keyword evidence="4" id="KW-0902">Two-component regulatory system</keyword>
<evidence type="ECO:0000256" key="2">
    <source>
        <dbReference type="ARBA" id="ARBA00012438"/>
    </source>
</evidence>
<dbReference type="InterPro" id="IPR004358">
    <property type="entry name" value="Sig_transdc_His_kin-like_C"/>
</dbReference>
<dbReference type="InterPro" id="IPR050956">
    <property type="entry name" value="2C_system_His_kinase"/>
</dbReference>
<keyword evidence="3 5" id="KW-0597">Phosphoprotein</keyword>
<dbReference type="InterPro" id="IPR036890">
    <property type="entry name" value="HATPase_C_sf"/>
</dbReference>
<dbReference type="EC" id="2.7.13.3" evidence="2"/>
<feature type="domain" description="Response regulatory" evidence="7">
    <location>
        <begin position="411"/>
        <end position="527"/>
    </location>
</feature>
<dbReference type="SMART" id="SM00388">
    <property type="entry name" value="HisKA"/>
    <property type="match status" value="1"/>
</dbReference>
<name>A0ABT3T4H1_9GAMM</name>
<dbReference type="SUPFAM" id="SSF55874">
    <property type="entry name" value="ATPase domain of HSP90 chaperone/DNA topoisomerase II/histidine kinase"/>
    <property type="match status" value="1"/>
</dbReference>
<dbReference type="InterPro" id="IPR003594">
    <property type="entry name" value="HATPase_dom"/>
</dbReference>
<dbReference type="InterPro" id="IPR036097">
    <property type="entry name" value="HisK_dim/P_sf"/>
</dbReference>
<dbReference type="PANTHER" id="PTHR43719">
    <property type="entry name" value="TWO-COMPONENT HISTIDINE KINASE"/>
    <property type="match status" value="1"/>
</dbReference>
<dbReference type="PROSITE" id="PS50109">
    <property type="entry name" value="HIS_KIN"/>
    <property type="match status" value="1"/>
</dbReference>
<proteinExistence type="predicted"/>
<comment type="caution">
    <text evidence="8">The sequence shown here is derived from an EMBL/GenBank/DDBJ whole genome shotgun (WGS) entry which is preliminary data.</text>
</comment>
<evidence type="ECO:0000313" key="8">
    <source>
        <dbReference type="EMBL" id="MCX2977186.1"/>
    </source>
</evidence>
<dbReference type="PROSITE" id="PS50110">
    <property type="entry name" value="RESPONSE_REGULATORY"/>
    <property type="match status" value="1"/>
</dbReference>
<evidence type="ECO:0000259" key="7">
    <source>
        <dbReference type="PROSITE" id="PS50110"/>
    </source>
</evidence>
<dbReference type="SMART" id="SM00387">
    <property type="entry name" value="HATPase_c"/>
    <property type="match status" value="1"/>
</dbReference>
<dbReference type="Pfam" id="PF00072">
    <property type="entry name" value="Response_reg"/>
    <property type="match status" value="1"/>
</dbReference>
<dbReference type="InterPro" id="IPR008207">
    <property type="entry name" value="Sig_transdc_His_kin_Hpt_dom"/>
</dbReference>
<comment type="catalytic activity">
    <reaction evidence="1">
        <text>ATP + protein L-histidine = ADP + protein N-phospho-L-histidine.</text>
        <dbReference type="EC" id="2.7.13.3"/>
    </reaction>
</comment>
<dbReference type="InterPro" id="IPR005467">
    <property type="entry name" value="His_kinase_dom"/>
</dbReference>
<evidence type="ECO:0000256" key="1">
    <source>
        <dbReference type="ARBA" id="ARBA00000085"/>
    </source>
</evidence>
<evidence type="ECO:0000256" key="5">
    <source>
        <dbReference type="PROSITE-ProRule" id="PRU00169"/>
    </source>
</evidence>
<keyword evidence="9" id="KW-1185">Reference proteome</keyword>
<dbReference type="PRINTS" id="PR00344">
    <property type="entry name" value="BCTRLSENSOR"/>
</dbReference>
<dbReference type="InterPro" id="IPR036641">
    <property type="entry name" value="HPT_dom_sf"/>
</dbReference>
<dbReference type="InterPro" id="IPR001789">
    <property type="entry name" value="Sig_transdc_resp-reg_receiver"/>
</dbReference>
<dbReference type="InterPro" id="IPR011006">
    <property type="entry name" value="CheY-like_superfamily"/>
</dbReference>
<evidence type="ECO:0000256" key="4">
    <source>
        <dbReference type="ARBA" id="ARBA00023012"/>
    </source>
</evidence>
<accession>A0ABT3T4H1</accession>
<dbReference type="Gene3D" id="1.20.120.160">
    <property type="entry name" value="HPT domain"/>
    <property type="match status" value="1"/>
</dbReference>
<dbReference type="Gene3D" id="3.30.450.260">
    <property type="entry name" value="Haem NO binding associated domain"/>
    <property type="match status" value="1"/>
</dbReference>
<dbReference type="SMART" id="SM00448">
    <property type="entry name" value="REC"/>
    <property type="match status" value="1"/>
</dbReference>
<evidence type="ECO:0000256" key="3">
    <source>
        <dbReference type="ARBA" id="ARBA00022553"/>
    </source>
</evidence>
<dbReference type="Gene3D" id="1.10.287.130">
    <property type="match status" value="1"/>
</dbReference>
<protein>
    <recommendedName>
        <fullName evidence="2">histidine kinase</fullName>
        <ecNumber evidence="2">2.7.13.3</ecNumber>
    </recommendedName>
</protein>
<evidence type="ECO:0000313" key="9">
    <source>
        <dbReference type="Proteomes" id="UP001143304"/>
    </source>
</evidence>
<sequence length="647" mass="71898">MPPINSVNEHHLSELFSLVFSIDEDLRICDPSDTARRHMPQLDDHPTLNAVFTSLRPRDIKSFQDAMKSAGSLILMVSRDGRFAVRGQWFLKEQMGRQYLVFCGAPWVSWMVEHRLEKTLQLTDFSAQDVQLDILFYMTTEARMIADLENVNSALLGTKAELENAQKQKDAFFAQMSHEIRTPLNAVISALRLLQNKSLNDDARMLIDLAQESSDNLMHVVNYVLDVSKMDAEEKIEKHESVLLAKFADSVVDVVRPRALEKSIDLILDVDENVDARISTAPDLLRQVLLNLLNNAIKFTDDGAVKLFIKKTAKGLYFSVKDTGAGISEEQKDSVFEPYESRPVRGDYGSGLGLDICRRNVERLGGKIGLESTLGKGSCFWFVIPDNIPIMESSPVVQHPGKSLPETLYGNILLVDDNATNLLLETQILESIGLTVTGAESGKSAISLVFAQRFDLVLMDINMPDMDGHQTTTAIRKVMGKEELPIIALTAYASSEEAGKSMKSGMNGYLTKPIDVELLIEELEHWLKSKQKNGSESSLLDIEIIDTLISQIGGDGLKNVLIKFTEEFDLHISTLENNVSMQAVLRSLHILKSTSRSLGLDQSANIFAAMESKAKKGAAPDRAALTDTRLLLENSLRALENYSSLTH</sequence>
<dbReference type="Proteomes" id="UP001143304">
    <property type="component" value="Unassembled WGS sequence"/>
</dbReference>
<evidence type="ECO:0000259" key="6">
    <source>
        <dbReference type="PROSITE" id="PS50109"/>
    </source>
</evidence>
<dbReference type="EMBL" id="SHNO01000001">
    <property type="protein sequence ID" value="MCX2977186.1"/>
    <property type="molecule type" value="Genomic_DNA"/>
</dbReference>
<dbReference type="SUPFAM" id="SSF52172">
    <property type="entry name" value="CheY-like"/>
    <property type="match status" value="1"/>
</dbReference>
<dbReference type="Pfam" id="PF01627">
    <property type="entry name" value="Hpt"/>
    <property type="match status" value="1"/>
</dbReference>
<dbReference type="Pfam" id="PF02518">
    <property type="entry name" value="HATPase_c"/>
    <property type="match status" value="1"/>
</dbReference>
<dbReference type="Gene3D" id="3.40.50.2300">
    <property type="match status" value="1"/>
</dbReference>
<dbReference type="InterPro" id="IPR042463">
    <property type="entry name" value="HNOB_dom_associated_sf"/>
</dbReference>
<feature type="domain" description="Histidine kinase" evidence="6">
    <location>
        <begin position="175"/>
        <end position="388"/>
    </location>
</feature>
<dbReference type="Pfam" id="PF00512">
    <property type="entry name" value="HisKA"/>
    <property type="match status" value="1"/>
</dbReference>
<dbReference type="PANTHER" id="PTHR43719:SF28">
    <property type="entry name" value="PEROXIDE STRESS-ACTIVATED HISTIDINE KINASE MAK1-RELATED"/>
    <property type="match status" value="1"/>
</dbReference>
<dbReference type="CDD" id="cd00082">
    <property type="entry name" value="HisKA"/>
    <property type="match status" value="1"/>
</dbReference>
<dbReference type="SUPFAM" id="SSF47384">
    <property type="entry name" value="Homodimeric domain of signal transducing histidine kinase"/>
    <property type="match status" value="1"/>
</dbReference>
<dbReference type="SUPFAM" id="SSF47226">
    <property type="entry name" value="Histidine-containing phosphotransfer domain, HPT domain"/>
    <property type="match status" value="1"/>
</dbReference>
<organism evidence="8 9">
    <name type="scientific">Candidatus Marimicrobium litorale</name>
    <dbReference type="NCBI Taxonomy" id="2518991"/>
    <lineage>
        <taxon>Bacteria</taxon>
        <taxon>Pseudomonadati</taxon>
        <taxon>Pseudomonadota</taxon>
        <taxon>Gammaproteobacteria</taxon>
        <taxon>Cellvibrionales</taxon>
        <taxon>Halieaceae</taxon>
        <taxon>Marimicrobium</taxon>
    </lineage>
</organism>
<gene>
    <name evidence="8" type="ORF">EYC82_07445</name>
</gene>
<reference evidence="8" key="1">
    <citation type="submission" date="2019-02" db="EMBL/GenBank/DDBJ databases">
        <authorList>
            <person name="Li S.-H."/>
        </authorList>
    </citation>
    <scope>NUCLEOTIDE SEQUENCE</scope>
    <source>
        <strain evidence="8">IMCC11814</strain>
    </source>
</reference>
<dbReference type="CDD" id="cd17546">
    <property type="entry name" value="REC_hyHK_CKI1_RcsC-like"/>
    <property type="match status" value="1"/>
</dbReference>
<feature type="modified residue" description="4-aspartylphosphate" evidence="5">
    <location>
        <position position="460"/>
    </location>
</feature>
<dbReference type="Gene3D" id="3.30.565.10">
    <property type="entry name" value="Histidine kinase-like ATPase, C-terminal domain"/>
    <property type="match status" value="1"/>
</dbReference>
<dbReference type="InterPro" id="IPR003661">
    <property type="entry name" value="HisK_dim/P_dom"/>
</dbReference>